<proteinExistence type="predicted"/>
<dbReference type="GeneID" id="11263363"/>
<dbReference type="KEGG" id="ttn:TTX_0353"/>
<dbReference type="PATRIC" id="fig|768679.9.peg.370"/>
<dbReference type="PANTHER" id="PTHR43312">
    <property type="entry name" value="D-THREO-ALDOSE 1-DEHYDROGENASE"/>
    <property type="match status" value="1"/>
</dbReference>
<name>G4RN84_THETK</name>
<evidence type="ECO:0000313" key="2">
    <source>
        <dbReference type="EMBL" id="CCC81028.1"/>
    </source>
</evidence>
<dbReference type="InterPro" id="IPR023210">
    <property type="entry name" value="NADP_OxRdtase_dom"/>
</dbReference>
<sequence length="309" mass="34408">MEARSYGPLRISEIGFGAWVLGDMYGRLGRDEARRLVGKALDLGINFFDVADVYGSGKAEQLLGELLAGAEGVVVATKVGYDFYAGGRPRRRYDREYVEVALRRSVERLGRIPDLIQLHNPTAAEIRESSYFLGLRGVYGRFVGVALGPEVDVLEEGLAALQMGYDSIMFVFNILEQQPGLQLIEAGRGRMLLARVPHASEVLTDRFRPRFPGEDHRSLRRPEWLARAREIVEREVAPLARELGYTLGQYALKFVLSFPITSVLVTATSVDELEEYAAASDGRPLPREHLEALLSIPAKYGAELKALER</sequence>
<evidence type="ECO:0000313" key="3">
    <source>
        <dbReference type="Proteomes" id="UP000002654"/>
    </source>
</evidence>
<gene>
    <name evidence="2" type="ordered locus">TTX_0353</name>
</gene>
<dbReference type="InterPro" id="IPR053135">
    <property type="entry name" value="AKR2_Oxidoreductase"/>
</dbReference>
<dbReference type="Gene3D" id="3.20.20.100">
    <property type="entry name" value="NADP-dependent oxidoreductase domain"/>
    <property type="match status" value="1"/>
</dbReference>
<dbReference type="PaxDb" id="768679-TTX_0353"/>
<reference evidence="2 3" key="1">
    <citation type="journal article" date="2011" name="PLoS ONE">
        <title>The complete genome sequence of Thermoproteus tenax: a physiologically versatile member of the Crenarchaeota.</title>
        <authorList>
            <person name="Siebers B."/>
            <person name="Zaparty M."/>
            <person name="Raddatz G."/>
            <person name="Tjaden B."/>
            <person name="Albers S.V."/>
            <person name="Bell S.D."/>
            <person name="Blombach F."/>
            <person name="Kletzin A."/>
            <person name="Kyrpides N."/>
            <person name="Lanz C."/>
            <person name="Plagens A."/>
            <person name="Rampp M."/>
            <person name="Rosinus A."/>
            <person name="von Jan M."/>
            <person name="Makarova K.S."/>
            <person name="Klenk H.P."/>
            <person name="Schuster S.C."/>
            <person name="Hensel R."/>
        </authorList>
    </citation>
    <scope>NUCLEOTIDE SEQUENCE [LARGE SCALE GENOMIC DNA]</scope>
    <source>
        <strain evidence="3">ATCC 35583 / DSM 2078 / JCM 9277 / NBRC 100435 / Kra 1</strain>
    </source>
</reference>
<organism evidence="2 3">
    <name type="scientific">Thermoproteus tenax (strain ATCC 35583 / DSM 2078 / JCM 9277 / NBRC 100435 / Kra 1)</name>
    <dbReference type="NCBI Taxonomy" id="768679"/>
    <lineage>
        <taxon>Archaea</taxon>
        <taxon>Thermoproteota</taxon>
        <taxon>Thermoprotei</taxon>
        <taxon>Thermoproteales</taxon>
        <taxon>Thermoproteaceae</taxon>
        <taxon>Thermoproteus</taxon>
    </lineage>
</organism>
<dbReference type="RefSeq" id="WP_014126285.1">
    <property type="nucleotide sequence ID" value="NC_016070.1"/>
</dbReference>
<dbReference type="eggNOG" id="arCOG01617">
    <property type="taxonomic scope" value="Archaea"/>
</dbReference>
<dbReference type="Pfam" id="PF00248">
    <property type="entry name" value="Aldo_ket_red"/>
    <property type="match status" value="1"/>
</dbReference>
<feature type="domain" description="NADP-dependent oxidoreductase" evidence="1">
    <location>
        <begin position="13"/>
        <end position="293"/>
    </location>
</feature>
<protein>
    <submittedName>
        <fullName evidence="2">Oxidoreductase</fullName>
    </submittedName>
</protein>
<dbReference type="Proteomes" id="UP000002654">
    <property type="component" value="Chromosome"/>
</dbReference>
<dbReference type="HOGENOM" id="CLU_023205_2_3_2"/>
<accession>G4RN84</accession>
<evidence type="ECO:0000259" key="1">
    <source>
        <dbReference type="Pfam" id="PF00248"/>
    </source>
</evidence>
<dbReference type="PANTHER" id="PTHR43312:SF1">
    <property type="entry name" value="NADP-DEPENDENT OXIDOREDUCTASE DOMAIN-CONTAINING PROTEIN"/>
    <property type="match status" value="1"/>
</dbReference>
<dbReference type="InterPro" id="IPR036812">
    <property type="entry name" value="NAD(P)_OxRdtase_dom_sf"/>
</dbReference>
<dbReference type="EMBL" id="FN869859">
    <property type="protein sequence ID" value="CCC81028.1"/>
    <property type="molecule type" value="Genomic_DNA"/>
</dbReference>
<keyword evidence="3" id="KW-1185">Reference proteome</keyword>
<dbReference type="CDD" id="cd19086">
    <property type="entry name" value="AKR_AKR11C1"/>
    <property type="match status" value="1"/>
</dbReference>
<dbReference type="AlphaFoldDB" id="G4RN84"/>
<dbReference type="STRING" id="768679.TTX_0353"/>
<dbReference type="SUPFAM" id="SSF51430">
    <property type="entry name" value="NAD(P)-linked oxidoreductase"/>
    <property type="match status" value="1"/>
</dbReference>